<proteinExistence type="predicted"/>
<evidence type="ECO:0008006" key="4">
    <source>
        <dbReference type="Google" id="ProtNLM"/>
    </source>
</evidence>
<dbReference type="RefSeq" id="WP_159491259.1">
    <property type="nucleotide sequence ID" value="NZ_BLIP01000003.1"/>
</dbReference>
<keyword evidence="1" id="KW-0732">Signal</keyword>
<evidence type="ECO:0000313" key="2">
    <source>
        <dbReference type="EMBL" id="WAU00916.1"/>
    </source>
</evidence>
<sequence>MEPLTMTRSARRKFLTLTCAPMLAVGLAAGVFPTAAAASAATCPTRTAEGRAIDRAAVIAGSDADTPSTSGPVTSVGDGCRFMAGGRAEVTKRDPVDLSAQPITVNGMGPLRMGMSRQAAERAIGARIPDGPGGPECRDLAVEGGPQNLSLRFSNDDRLVAISVLSSTPDSLATASGVRVGSTREDVLATYGDEVTSRQDGGPEELVFAPRPAKFHGRVITFFMNDEGTVGSFMAGERYFTDPLPCGSD</sequence>
<dbReference type="Proteomes" id="UP001210609">
    <property type="component" value="Chromosome"/>
</dbReference>
<evidence type="ECO:0000256" key="1">
    <source>
        <dbReference type="SAM" id="SignalP"/>
    </source>
</evidence>
<feature type="chain" id="PRO_5046094141" description="Secreted protein" evidence="1">
    <location>
        <begin position="38"/>
        <end position="249"/>
    </location>
</feature>
<accession>A0ABY7IPS8</accession>
<reference evidence="2 3" key="1">
    <citation type="submission" date="2022-12" db="EMBL/GenBank/DDBJ databases">
        <authorList>
            <person name="Ruckert C."/>
            <person name="Busche T."/>
            <person name="Kalinowski J."/>
            <person name="Wittmann C."/>
        </authorList>
    </citation>
    <scope>NUCLEOTIDE SEQUENCE [LARGE SCALE GENOMIC DNA]</scope>
    <source>
        <strain evidence="2 3">DSM 40555</strain>
    </source>
</reference>
<dbReference type="EMBL" id="CP114202">
    <property type="protein sequence ID" value="WAU00916.1"/>
    <property type="molecule type" value="Genomic_DNA"/>
</dbReference>
<dbReference type="PROSITE" id="PS51318">
    <property type="entry name" value="TAT"/>
    <property type="match status" value="1"/>
</dbReference>
<keyword evidence="3" id="KW-1185">Reference proteome</keyword>
<organism evidence="2 3">
    <name type="scientific">Streptomyces nigrescens</name>
    <dbReference type="NCBI Taxonomy" id="1920"/>
    <lineage>
        <taxon>Bacteria</taxon>
        <taxon>Bacillati</taxon>
        <taxon>Actinomycetota</taxon>
        <taxon>Actinomycetes</taxon>
        <taxon>Kitasatosporales</taxon>
        <taxon>Streptomycetaceae</taxon>
        <taxon>Streptomyces</taxon>
    </lineage>
</organism>
<evidence type="ECO:0000313" key="3">
    <source>
        <dbReference type="Proteomes" id="UP001210609"/>
    </source>
</evidence>
<dbReference type="InterPro" id="IPR006311">
    <property type="entry name" value="TAT_signal"/>
</dbReference>
<gene>
    <name evidence="2" type="ORF">STRLI_007212</name>
</gene>
<name>A0ABY7IPS8_STRNI</name>
<feature type="signal peptide" evidence="1">
    <location>
        <begin position="1"/>
        <end position="37"/>
    </location>
</feature>
<protein>
    <recommendedName>
        <fullName evidence="4">Secreted protein</fullName>
    </recommendedName>
</protein>